<dbReference type="CDD" id="cd15482">
    <property type="entry name" value="Sialidase_non-viral"/>
    <property type="match status" value="1"/>
</dbReference>
<name>A0A2V5KFC8_9BACL</name>
<dbReference type="PANTHER" id="PTHR43752:SF2">
    <property type="entry name" value="BNR_ASP-BOX REPEAT FAMILY PROTEIN"/>
    <property type="match status" value="1"/>
</dbReference>
<dbReference type="EMBL" id="QJVJ01000001">
    <property type="protein sequence ID" value="PYI57124.1"/>
    <property type="molecule type" value="Genomic_DNA"/>
</dbReference>
<dbReference type="Gene3D" id="2.120.10.10">
    <property type="match status" value="1"/>
</dbReference>
<proteinExistence type="predicted"/>
<dbReference type="SUPFAM" id="SSF50939">
    <property type="entry name" value="Sialidases"/>
    <property type="match status" value="1"/>
</dbReference>
<keyword evidence="3" id="KW-1185">Reference proteome</keyword>
<protein>
    <recommendedName>
        <fullName evidence="1">Sialidase domain-containing protein</fullName>
    </recommendedName>
</protein>
<dbReference type="Pfam" id="PF13088">
    <property type="entry name" value="BNR_2"/>
    <property type="match status" value="1"/>
</dbReference>
<dbReference type="Proteomes" id="UP000247476">
    <property type="component" value="Unassembled WGS sequence"/>
</dbReference>
<sequence>MRPDSGSSQRDIPIFYGQTILSIRSIRRYKLMNIWRKAWKLAVCAVLALTTLGLAEAAKPLPAAAAPLYPNGVTGPGKLPGVAGFISGDRNPAAGPLASFGATGAFALDSGLNSIGVDLGSAAAFDTIELRASSAANRVEKSDLSLYTSADNVTYTKVADWDFLKLGGTIVLYNFGRTARYVKVHGHFDDNAPEYGGPDLQEMIGVYDLPPGRWTASGGSDWLYRKPVAVTNPNGETIYDRAVYMEKEPLGVPALIASGKLQADFRDVRFAGEDGRELPFYMDDDGFFVRLPVLQPHESTNVYLYYGNPDAAFVGAGQEALQVEYGNKTLTEQGVAGAAEFGANIKPVRLKDGTLLLMAQTDKTRGIYARYSLDDGRTWSAPEPFVSPGSRSGVSLDSPGGAYVDPVTGTVYVVFYSYHYFGVWDGVNSCLDASVCRSDLYMVKSTGFSGHKPVFGTPVPISGMVSSLGHPVNYAVTYSNPIRLSSGRLVVTFGFVIGNDGTFAAGVAYSDDDGATWTKSASDLTIPSSGGEGGVSETAIVELADGTLKIYARQQRGDKTTLGTSVSTDGGTTWSAVQDSDIMSSNTFPALGRDADGSVLLSWSGHNAMGGSSYQRNNLTVAYSGDETATWHGYRDVLGRTRLSAPGWHSEGERNRAVEADKVPAGDDAYLFSWSGGTMTGTLLVEDFYRYLYRSHGALDDFEYERSGTVPDNGSRLANDYWWKTASPGVVATSADRAKRGARSLRLYDSVDNITMTGASRLFPAVRKGSVRFSVYGASFANGLHMSLQEGFSQHWNAAGTAFSLRVSPDGALTYSSSPHAYARKVGYAADDTNPAVGNLGNFGYIGSFALDYKNRSIGVDLGRIETVTEIKLYDNDGANRIAASNLSVYASETNDGDWRLVTGWTFGKANGTITLGGLSVQARYVKVHQNYGDTAFTFVNGLQDMMETKTAEPFRRVGFLTDDTNPASGNLGSFGYAGMMGFDYKSRSVGVDLGGIETIEEIKLWDNDGANRLTAGDLSVYVSDTNSGDWTPVAGWTFAKSNGNITLGGLSVAARFVKVHSSYADTAFTFANETRDILTVQTAERRQRTGFISGDANPTTGNLGQFGYAGAFALDYQSRSVGVDLGRKETVTSITLRDTDASSRLTAADLSVYVSDANAGDWTLVTGWTFQKANRAITIGGLSVDARYVKVHQSYADTGFTFANELRDMMTVRTVPVAQGAFRSLPVATSLPLNVWSDIRVDFDLPAGEADVYVNGDFKGRVPASHPGPVVTHFLLATGAGSGTDAYVDEFIVQDTSVGLPEAGSVGAEQSAVSFAGLIRATELALNEPDSPGAEGLANALAVKLRHAEQAWKEGKRQAMHGSLRAYMQQVRALGEEGKIGKPDILVRMAESLL</sequence>
<feature type="domain" description="Sialidase" evidence="1">
    <location>
        <begin position="480"/>
        <end position="632"/>
    </location>
</feature>
<evidence type="ECO:0000313" key="3">
    <source>
        <dbReference type="Proteomes" id="UP000247476"/>
    </source>
</evidence>
<organism evidence="2 3">
    <name type="scientific">Paenibacillus flagellatus</name>
    <dbReference type="NCBI Taxonomy" id="2211139"/>
    <lineage>
        <taxon>Bacteria</taxon>
        <taxon>Bacillati</taxon>
        <taxon>Bacillota</taxon>
        <taxon>Bacilli</taxon>
        <taxon>Bacillales</taxon>
        <taxon>Paenibacillaceae</taxon>
        <taxon>Paenibacillus</taxon>
    </lineage>
</organism>
<accession>A0A2V5KFC8</accession>
<evidence type="ECO:0000259" key="1">
    <source>
        <dbReference type="Pfam" id="PF13088"/>
    </source>
</evidence>
<dbReference type="InterPro" id="IPR011040">
    <property type="entry name" value="Sialidase"/>
</dbReference>
<evidence type="ECO:0000313" key="2">
    <source>
        <dbReference type="EMBL" id="PYI57124.1"/>
    </source>
</evidence>
<dbReference type="PANTHER" id="PTHR43752">
    <property type="entry name" value="BNR/ASP-BOX REPEAT FAMILY PROTEIN"/>
    <property type="match status" value="1"/>
</dbReference>
<dbReference type="Gene3D" id="2.60.120.260">
    <property type="entry name" value="Galactose-binding domain-like"/>
    <property type="match status" value="4"/>
</dbReference>
<gene>
    <name evidence="2" type="ORF">DLM86_01370</name>
</gene>
<reference evidence="2 3" key="1">
    <citation type="submission" date="2018-05" db="EMBL/GenBank/DDBJ databases">
        <title>Paenibacillus flagellatus sp. nov., isolated from selenium mineral soil.</title>
        <authorList>
            <person name="Dai X."/>
        </authorList>
    </citation>
    <scope>NUCLEOTIDE SEQUENCE [LARGE SCALE GENOMIC DNA]</scope>
    <source>
        <strain evidence="2 3">DXL2</strain>
    </source>
</reference>
<comment type="caution">
    <text evidence="2">The sequence shown here is derived from an EMBL/GenBank/DDBJ whole genome shotgun (WGS) entry which is preliminary data.</text>
</comment>
<dbReference type="InterPro" id="IPR036278">
    <property type="entry name" value="Sialidase_sf"/>
</dbReference>